<dbReference type="Pfam" id="PF00226">
    <property type="entry name" value="DnaJ"/>
    <property type="match status" value="1"/>
</dbReference>
<dbReference type="Proteomes" id="UP000002217">
    <property type="component" value="Chromosome"/>
</dbReference>
<organism evidence="6 7">
    <name type="scientific">Desulfofarcimen acetoxidans (strain ATCC 49208 / DSM 771 / KCTC 5769 / VKM B-1644 / 5575)</name>
    <name type="common">Desulfotomaculum acetoxidans</name>
    <dbReference type="NCBI Taxonomy" id="485916"/>
    <lineage>
        <taxon>Bacteria</taxon>
        <taxon>Bacillati</taxon>
        <taxon>Bacillota</taxon>
        <taxon>Clostridia</taxon>
        <taxon>Eubacteriales</taxon>
        <taxon>Peptococcaceae</taxon>
        <taxon>Desulfofarcimen</taxon>
    </lineage>
</organism>
<dbReference type="PROSITE" id="PS50076">
    <property type="entry name" value="DNAJ_2"/>
    <property type="match status" value="1"/>
</dbReference>
<dbReference type="GO" id="GO:0031411">
    <property type="term" value="C:gas vesicle"/>
    <property type="evidence" value="ECO:0007669"/>
    <property type="project" value="UniProtKB-SubCell"/>
</dbReference>
<keyword evidence="1" id="KW-0235">DNA replication</keyword>
<dbReference type="AlphaFoldDB" id="C8W3J5"/>
<evidence type="ECO:0000256" key="3">
    <source>
        <dbReference type="ARBA" id="ARBA00035108"/>
    </source>
</evidence>
<dbReference type="HOGENOM" id="CLU_775502_0_0_9"/>
<comment type="subcellular location">
    <subcellularLocation>
        <location evidence="3">Gas vesicle</location>
    </subcellularLocation>
</comment>
<sequence>MVKNHNTDHLKELYIYGLIGGTPFKDELEKISVIQENTPIYGVWHKNIGFAVSAAPDYPLKDLSKESIIQLFVDHQQVLECLRQKFSLIPVKLGTVLESVTEAAAVLANNEEKFNDLLNYLKDKVELNLSVSWNDLNEVVAKIGEEDEVKKLKQSLLAQEQVSQEDLIKIGKIISFQMQQKKQAAREYIISELRNLWEDYFINEVVDENSILNLTLLAITGKVDDVNKKIEYLNQIYRDSLDFSLTKSLLPQGFSTVSIKKITMDQLLLAKDILKLPDTASLQDINAARRALLHCYHPDKNDHAAVNKVQEINAAYKLLEEYCQENSSDFNVDLITDYYIMKVIKADKSNVNSMNME</sequence>
<comment type="similarity">
    <text evidence="4">Belongs to the gas vesicle GvpF/GvpL family.</text>
</comment>
<dbReference type="Gene3D" id="1.10.287.110">
    <property type="entry name" value="DnaJ domain"/>
    <property type="match status" value="1"/>
</dbReference>
<dbReference type="PANTHER" id="PTHR36852">
    <property type="entry name" value="PROTEIN GVPL 2"/>
    <property type="match status" value="1"/>
</dbReference>
<feature type="domain" description="J" evidence="5">
    <location>
        <begin position="269"/>
        <end position="324"/>
    </location>
</feature>
<evidence type="ECO:0000259" key="5">
    <source>
        <dbReference type="PROSITE" id="PS50076"/>
    </source>
</evidence>
<dbReference type="GO" id="GO:0031412">
    <property type="term" value="P:gas vesicle organization"/>
    <property type="evidence" value="ECO:0007669"/>
    <property type="project" value="InterPro"/>
</dbReference>
<evidence type="ECO:0000313" key="6">
    <source>
        <dbReference type="EMBL" id="ACV63781.1"/>
    </source>
</evidence>
<dbReference type="InterPro" id="IPR036869">
    <property type="entry name" value="J_dom_sf"/>
</dbReference>
<evidence type="ECO:0000256" key="1">
    <source>
        <dbReference type="ARBA" id="ARBA00022705"/>
    </source>
</evidence>
<evidence type="ECO:0000256" key="2">
    <source>
        <dbReference type="ARBA" id="ARBA00022987"/>
    </source>
</evidence>
<dbReference type="RefSeq" id="WP_015758473.1">
    <property type="nucleotide sequence ID" value="NC_013216.1"/>
</dbReference>
<name>C8W3J5_DESAS</name>
<dbReference type="CDD" id="cd06257">
    <property type="entry name" value="DnaJ"/>
    <property type="match status" value="1"/>
</dbReference>
<accession>C8W3J5</accession>
<keyword evidence="2" id="KW-0304">Gas vesicle</keyword>
<dbReference type="EMBL" id="CP001720">
    <property type="protein sequence ID" value="ACV63781.1"/>
    <property type="molecule type" value="Genomic_DNA"/>
</dbReference>
<dbReference type="STRING" id="485916.Dtox_3029"/>
<evidence type="ECO:0000313" key="7">
    <source>
        <dbReference type="Proteomes" id="UP000002217"/>
    </source>
</evidence>
<dbReference type="PANTHER" id="PTHR36852:SF1">
    <property type="entry name" value="PROTEIN GVPL 2"/>
    <property type="match status" value="1"/>
</dbReference>
<dbReference type="SUPFAM" id="SSF46565">
    <property type="entry name" value="Chaperone J-domain"/>
    <property type="match status" value="1"/>
</dbReference>
<dbReference type="GO" id="GO:0006260">
    <property type="term" value="P:DNA replication"/>
    <property type="evidence" value="ECO:0007669"/>
    <property type="project" value="UniProtKB-KW"/>
</dbReference>
<proteinExistence type="inferred from homology"/>
<dbReference type="InterPro" id="IPR009430">
    <property type="entry name" value="GvpL/GvpF"/>
</dbReference>
<protein>
    <submittedName>
        <fullName evidence="6">Gas vesicle synthesis GvpLGvpF</fullName>
    </submittedName>
</protein>
<keyword evidence="7" id="KW-1185">Reference proteome</keyword>
<evidence type="ECO:0000256" key="4">
    <source>
        <dbReference type="ARBA" id="ARBA00035643"/>
    </source>
</evidence>
<reference evidence="6 7" key="1">
    <citation type="journal article" date="2009" name="Stand. Genomic Sci.">
        <title>Complete genome sequence of Desulfotomaculum acetoxidans type strain (5575).</title>
        <authorList>
            <person name="Spring S."/>
            <person name="Lapidus A."/>
            <person name="Schroder M."/>
            <person name="Gleim D."/>
            <person name="Sims D."/>
            <person name="Meincke L."/>
            <person name="Glavina Del Rio T."/>
            <person name="Tice H."/>
            <person name="Copeland A."/>
            <person name="Cheng J.F."/>
            <person name="Lucas S."/>
            <person name="Chen F."/>
            <person name="Nolan M."/>
            <person name="Bruce D."/>
            <person name="Goodwin L."/>
            <person name="Pitluck S."/>
            <person name="Ivanova N."/>
            <person name="Mavromatis K."/>
            <person name="Mikhailova N."/>
            <person name="Pati A."/>
            <person name="Chen A."/>
            <person name="Palaniappan K."/>
            <person name="Land M."/>
            <person name="Hauser L."/>
            <person name="Chang Y.J."/>
            <person name="Jeffries C.D."/>
            <person name="Chain P."/>
            <person name="Saunders E."/>
            <person name="Brettin T."/>
            <person name="Detter J.C."/>
            <person name="Goker M."/>
            <person name="Bristow J."/>
            <person name="Eisen J.A."/>
            <person name="Markowitz V."/>
            <person name="Hugenholtz P."/>
            <person name="Kyrpides N.C."/>
            <person name="Klenk H.P."/>
            <person name="Han C."/>
        </authorList>
    </citation>
    <scope>NUCLEOTIDE SEQUENCE [LARGE SCALE GENOMIC DNA]</scope>
    <source>
        <strain evidence="7">ATCC 49208 / DSM 771 / VKM B-1644</strain>
    </source>
</reference>
<dbReference type="SMR" id="C8W3J5"/>
<dbReference type="InterPro" id="IPR001623">
    <property type="entry name" value="DnaJ_domain"/>
</dbReference>
<gene>
    <name evidence="6" type="ordered locus">Dtox_3029</name>
</gene>
<dbReference type="OrthoDB" id="5244113at2"/>
<dbReference type="Pfam" id="PF06386">
    <property type="entry name" value="GvpL_GvpF"/>
    <property type="match status" value="1"/>
</dbReference>
<dbReference type="eggNOG" id="COG2214">
    <property type="taxonomic scope" value="Bacteria"/>
</dbReference>
<dbReference type="KEGG" id="dae:Dtox_3029"/>